<keyword evidence="11" id="KW-1185">Reference proteome</keyword>
<dbReference type="InterPro" id="IPR012796">
    <property type="entry name" value="Lysidine-tRNA-synth_C"/>
</dbReference>
<dbReference type="CDD" id="cd01992">
    <property type="entry name" value="TilS_N"/>
    <property type="match status" value="1"/>
</dbReference>
<evidence type="ECO:0000256" key="7">
    <source>
        <dbReference type="ARBA" id="ARBA00048539"/>
    </source>
</evidence>
<comment type="similarity">
    <text evidence="8">Belongs to the tRNA(Ile)-lysidine synthase family.</text>
</comment>
<dbReference type="SUPFAM" id="SSF56037">
    <property type="entry name" value="PheT/TilS domain"/>
    <property type="match status" value="1"/>
</dbReference>
<dbReference type="Gene3D" id="3.40.50.620">
    <property type="entry name" value="HUPs"/>
    <property type="match status" value="1"/>
</dbReference>
<dbReference type="InterPro" id="IPR011063">
    <property type="entry name" value="TilS/TtcA_N"/>
</dbReference>
<dbReference type="Pfam" id="PF01171">
    <property type="entry name" value="ATP_bind_3"/>
    <property type="match status" value="1"/>
</dbReference>
<evidence type="ECO:0000256" key="3">
    <source>
        <dbReference type="ARBA" id="ARBA00022598"/>
    </source>
</evidence>
<comment type="subcellular location">
    <subcellularLocation>
        <location evidence="1 8">Cytoplasm</location>
    </subcellularLocation>
</comment>
<dbReference type="EC" id="6.3.4.19" evidence="8"/>
<dbReference type="EMBL" id="FNAN01000022">
    <property type="protein sequence ID" value="SDG74467.1"/>
    <property type="molecule type" value="Genomic_DNA"/>
</dbReference>
<dbReference type="GO" id="GO:0032267">
    <property type="term" value="F:tRNA(Ile)-lysidine synthase activity"/>
    <property type="evidence" value="ECO:0007669"/>
    <property type="project" value="UniProtKB-EC"/>
</dbReference>
<evidence type="ECO:0000256" key="4">
    <source>
        <dbReference type="ARBA" id="ARBA00022694"/>
    </source>
</evidence>
<keyword evidence="6 8" id="KW-0067">ATP-binding</keyword>
<keyword evidence="4 8" id="KW-0819">tRNA processing</keyword>
<dbReference type="GO" id="GO:0006400">
    <property type="term" value="P:tRNA modification"/>
    <property type="evidence" value="ECO:0007669"/>
    <property type="project" value="UniProtKB-UniRule"/>
</dbReference>
<evidence type="ECO:0000259" key="9">
    <source>
        <dbReference type="SMART" id="SM00977"/>
    </source>
</evidence>
<accession>A0A1G7WR78</accession>
<keyword evidence="3 8" id="KW-0436">Ligase</keyword>
<dbReference type="AlphaFoldDB" id="A0A1G7WR78"/>
<feature type="domain" description="Lysidine-tRNA(Ile) synthetase C-terminal" evidence="9">
    <location>
        <begin position="365"/>
        <end position="439"/>
    </location>
</feature>
<reference evidence="11" key="1">
    <citation type="submission" date="2016-10" db="EMBL/GenBank/DDBJ databases">
        <authorList>
            <person name="Varghese N."/>
            <person name="Submissions S."/>
        </authorList>
    </citation>
    <scope>NUCLEOTIDE SEQUENCE [LARGE SCALE GENOMIC DNA]</scope>
    <source>
        <strain evidence="11">DSM 25329</strain>
    </source>
</reference>
<organism evidence="10 11">
    <name type="scientific">Dyadobacter soli</name>
    <dbReference type="NCBI Taxonomy" id="659014"/>
    <lineage>
        <taxon>Bacteria</taxon>
        <taxon>Pseudomonadati</taxon>
        <taxon>Bacteroidota</taxon>
        <taxon>Cytophagia</taxon>
        <taxon>Cytophagales</taxon>
        <taxon>Spirosomataceae</taxon>
        <taxon>Dyadobacter</taxon>
    </lineage>
</organism>
<keyword evidence="5 8" id="KW-0547">Nucleotide-binding</keyword>
<protein>
    <recommendedName>
        <fullName evidence="8">tRNA(Ile)-lysidine synthase</fullName>
        <ecNumber evidence="8">6.3.4.19</ecNumber>
    </recommendedName>
    <alternativeName>
        <fullName evidence="8">tRNA(Ile)-2-lysyl-cytidine synthase</fullName>
    </alternativeName>
    <alternativeName>
        <fullName evidence="8">tRNA(Ile)-lysidine synthetase</fullName>
    </alternativeName>
</protein>
<comment type="domain">
    <text evidence="8">The N-terminal region contains the highly conserved SGGXDS motif, predicted to be a P-loop motif involved in ATP binding.</text>
</comment>
<dbReference type="NCBIfam" id="TIGR02432">
    <property type="entry name" value="lysidine_TilS_N"/>
    <property type="match status" value="1"/>
</dbReference>
<evidence type="ECO:0000256" key="1">
    <source>
        <dbReference type="ARBA" id="ARBA00004496"/>
    </source>
</evidence>
<evidence type="ECO:0000256" key="5">
    <source>
        <dbReference type="ARBA" id="ARBA00022741"/>
    </source>
</evidence>
<dbReference type="NCBIfam" id="TIGR02433">
    <property type="entry name" value="lysidine_TilS_C"/>
    <property type="match status" value="1"/>
</dbReference>
<keyword evidence="2 8" id="KW-0963">Cytoplasm</keyword>
<evidence type="ECO:0000256" key="8">
    <source>
        <dbReference type="HAMAP-Rule" id="MF_01161"/>
    </source>
</evidence>
<name>A0A1G7WR78_9BACT</name>
<dbReference type="InterPro" id="IPR012795">
    <property type="entry name" value="tRNA_Ile_lys_synt_N"/>
</dbReference>
<evidence type="ECO:0000256" key="2">
    <source>
        <dbReference type="ARBA" id="ARBA00022490"/>
    </source>
</evidence>
<gene>
    <name evidence="8" type="primary">tilS</name>
    <name evidence="10" type="ORF">SAMN04487996_122142</name>
</gene>
<dbReference type="InterPro" id="IPR012094">
    <property type="entry name" value="tRNA_Ile_lys_synt"/>
</dbReference>
<dbReference type="RefSeq" id="WP_090156766.1">
    <property type="nucleotide sequence ID" value="NZ_FNAN01000022.1"/>
</dbReference>
<evidence type="ECO:0000313" key="11">
    <source>
        <dbReference type="Proteomes" id="UP000198748"/>
    </source>
</evidence>
<proteinExistence type="inferred from homology"/>
<dbReference type="SMART" id="SM00977">
    <property type="entry name" value="TilS_C"/>
    <property type="match status" value="1"/>
</dbReference>
<sequence>MLDSFLTFINQHTPDLKQQPTLLAVSGGIDSVVMAHLFHNQGLPAAIAHCNFGLREGESDGDEAFVRTLAARYNFPFFLARPDVKSYAKSASVSTQMAARELRYEWFEKIRQESGCKWVATAHHANDSLETVLLNLARGTGIAGLTGIAPVNGNLIRPLLYSNRAEVSRYAAENGIQWREDRTNETDDYHRNRVRHNVIPVLSELNPSLERTFNASAERLRAANALLEAYLQQWKAEVFRRDGGNIRIAIAEIAKASEPAFRLWAILQEYGFQYSQMHGIVASLDRIPGKQFFSPTHVLLIDREDFVLKTLSKTSEYADVLIHRNDKTLDWQDLKLTLRIVPAGSSLHFDRTTIAIDPDLIQFPLTLRRWQQGDIFQPFGMKGKSKKVSDLLIDHKIDRFEKGNIAVLVNAGGEIIWVVGIRADERFKITSASSEALVISLSS</sequence>
<dbReference type="HAMAP" id="MF_01161">
    <property type="entry name" value="tRNA_Ile_lys_synt"/>
    <property type="match status" value="1"/>
</dbReference>
<evidence type="ECO:0000313" key="10">
    <source>
        <dbReference type="EMBL" id="SDG74467.1"/>
    </source>
</evidence>
<dbReference type="GO" id="GO:0005737">
    <property type="term" value="C:cytoplasm"/>
    <property type="evidence" value="ECO:0007669"/>
    <property type="project" value="UniProtKB-SubCell"/>
</dbReference>
<dbReference type="PANTHER" id="PTHR43033:SF1">
    <property type="entry name" value="TRNA(ILE)-LYSIDINE SYNTHASE-RELATED"/>
    <property type="match status" value="1"/>
</dbReference>
<comment type="function">
    <text evidence="8">Ligates lysine onto the cytidine present at position 34 of the AUA codon-specific tRNA(Ile) that contains the anticodon CAU, in an ATP-dependent manner. Cytidine is converted to lysidine, thus changing the amino acid specificity of the tRNA from methionine to isoleucine.</text>
</comment>
<dbReference type="OrthoDB" id="9807403at2"/>
<dbReference type="GO" id="GO:0005524">
    <property type="term" value="F:ATP binding"/>
    <property type="evidence" value="ECO:0007669"/>
    <property type="project" value="UniProtKB-UniRule"/>
</dbReference>
<dbReference type="InterPro" id="IPR014729">
    <property type="entry name" value="Rossmann-like_a/b/a_fold"/>
</dbReference>
<comment type="catalytic activity">
    <reaction evidence="7 8">
        <text>cytidine(34) in tRNA(Ile2) + L-lysine + ATP = lysidine(34) in tRNA(Ile2) + AMP + diphosphate + H(+)</text>
        <dbReference type="Rhea" id="RHEA:43744"/>
        <dbReference type="Rhea" id="RHEA-COMP:10625"/>
        <dbReference type="Rhea" id="RHEA-COMP:10670"/>
        <dbReference type="ChEBI" id="CHEBI:15378"/>
        <dbReference type="ChEBI" id="CHEBI:30616"/>
        <dbReference type="ChEBI" id="CHEBI:32551"/>
        <dbReference type="ChEBI" id="CHEBI:33019"/>
        <dbReference type="ChEBI" id="CHEBI:82748"/>
        <dbReference type="ChEBI" id="CHEBI:83665"/>
        <dbReference type="ChEBI" id="CHEBI:456215"/>
        <dbReference type="EC" id="6.3.4.19"/>
    </reaction>
</comment>
<dbReference type="PANTHER" id="PTHR43033">
    <property type="entry name" value="TRNA(ILE)-LYSIDINE SYNTHASE-RELATED"/>
    <property type="match status" value="1"/>
</dbReference>
<dbReference type="Proteomes" id="UP000198748">
    <property type="component" value="Unassembled WGS sequence"/>
</dbReference>
<dbReference type="STRING" id="659014.SAMN04487996_122142"/>
<evidence type="ECO:0000256" key="6">
    <source>
        <dbReference type="ARBA" id="ARBA00022840"/>
    </source>
</evidence>
<dbReference type="SUPFAM" id="SSF52402">
    <property type="entry name" value="Adenine nucleotide alpha hydrolases-like"/>
    <property type="match status" value="1"/>
</dbReference>
<feature type="binding site" evidence="8">
    <location>
        <begin position="26"/>
        <end position="31"/>
    </location>
    <ligand>
        <name>ATP</name>
        <dbReference type="ChEBI" id="CHEBI:30616"/>
    </ligand>
</feature>
<dbReference type="Pfam" id="PF11734">
    <property type="entry name" value="TilS_C"/>
    <property type="match status" value="1"/>
</dbReference>